<feature type="coiled-coil region" evidence="5">
    <location>
        <begin position="851"/>
        <end position="920"/>
    </location>
</feature>
<feature type="transmembrane region" description="Helical" evidence="7">
    <location>
        <begin position="290"/>
        <end position="310"/>
    </location>
</feature>
<protein>
    <submittedName>
        <fullName evidence="8">Transporter, putative</fullName>
    </submittedName>
</protein>
<comment type="subcellular location">
    <subcellularLocation>
        <location evidence="1">Membrane</location>
        <topology evidence="1">Multi-pass membrane protein</topology>
    </subcellularLocation>
</comment>
<dbReference type="KEGG" id="tan:TA20885"/>
<keyword evidence="3 7" id="KW-1133">Transmembrane helix</keyword>
<feature type="region of interest" description="Disordered" evidence="6">
    <location>
        <begin position="628"/>
        <end position="702"/>
    </location>
</feature>
<proteinExistence type="predicted"/>
<dbReference type="Proteomes" id="UP000001950">
    <property type="component" value="Chromosome 1"/>
</dbReference>
<evidence type="ECO:0000256" key="4">
    <source>
        <dbReference type="ARBA" id="ARBA00023136"/>
    </source>
</evidence>
<feature type="transmembrane region" description="Helical" evidence="7">
    <location>
        <begin position="605"/>
        <end position="624"/>
    </location>
</feature>
<evidence type="ECO:0000256" key="7">
    <source>
        <dbReference type="SAM" id="Phobius"/>
    </source>
</evidence>
<evidence type="ECO:0000256" key="3">
    <source>
        <dbReference type="ARBA" id="ARBA00022989"/>
    </source>
</evidence>
<dbReference type="PANTHER" id="PTHR43184:SF12">
    <property type="entry name" value="SUGAR PHOSPHATE EXCHANGER 3"/>
    <property type="match status" value="1"/>
</dbReference>
<dbReference type="GeneID" id="3863815"/>
<dbReference type="eggNOG" id="KOG2533">
    <property type="taxonomic scope" value="Eukaryota"/>
</dbReference>
<dbReference type="InterPro" id="IPR011701">
    <property type="entry name" value="MFS"/>
</dbReference>
<name>Q4UGX8_THEAN</name>
<dbReference type="InterPro" id="IPR036259">
    <property type="entry name" value="MFS_trans_sf"/>
</dbReference>
<dbReference type="VEuPathDB" id="PiroplasmaDB:TA20885"/>
<dbReference type="Pfam" id="PF07690">
    <property type="entry name" value="MFS_1"/>
    <property type="match status" value="1"/>
</dbReference>
<dbReference type="InterPro" id="IPR056326">
    <property type="entry name" value="ISD11"/>
</dbReference>
<dbReference type="Gene3D" id="1.20.1250.20">
    <property type="entry name" value="MFS general substrate transporter like domains"/>
    <property type="match status" value="2"/>
</dbReference>
<organism evidence="8 9">
    <name type="scientific">Theileria annulata</name>
    <dbReference type="NCBI Taxonomy" id="5874"/>
    <lineage>
        <taxon>Eukaryota</taxon>
        <taxon>Sar</taxon>
        <taxon>Alveolata</taxon>
        <taxon>Apicomplexa</taxon>
        <taxon>Aconoidasida</taxon>
        <taxon>Piroplasmida</taxon>
        <taxon>Theileriidae</taxon>
        <taxon>Theileria</taxon>
    </lineage>
</organism>
<feature type="compositionally biased region" description="Basic and acidic residues" evidence="6">
    <location>
        <begin position="637"/>
        <end position="668"/>
    </location>
</feature>
<dbReference type="GO" id="GO:0022857">
    <property type="term" value="F:transmembrane transporter activity"/>
    <property type="evidence" value="ECO:0007669"/>
    <property type="project" value="InterPro"/>
</dbReference>
<evidence type="ECO:0000256" key="6">
    <source>
        <dbReference type="SAM" id="MobiDB-lite"/>
    </source>
</evidence>
<feature type="transmembrane region" description="Helical" evidence="7">
    <location>
        <begin position="164"/>
        <end position="182"/>
    </location>
</feature>
<dbReference type="PANTHER" id="PTHR43184">
    <property type="entry name" value="MAJOR FACILITATOR SUPERFAMILY TRANSPORTER 16, ISOFORM B"/>
    <property type="match status" value="1"/>
</dbReference>
<dbReference type="InParanoid" id="Q4UGX8"/>
<feature type="transmembrane region" description="Helical" evidence="7">
    <location>
        <begin position="575"/>
        <end position="593"/>
    </location>
</feature>
<dbReference type="Pfam" id="PF23511">
    <property type="entry name" value="Microp_apicomplexa_7"/>
    <property type="match status" value="1"/>
</dbReference>
<gene>
    <name evidence="8" type="ORF">TA20885</name>
</gene>
<feature type="transmembrane region" description="Helical" evidence="7">
    <location>
        <begin position="419"/>
        <end position="444"/>
    </location>
</feature>
<dbReference type="OrthoDB" id="2985014at2759"/>
<dbReference type="STRING" id="5874.Q4UGX8"/>
<sequence length="959" mass="109890">MVNNKRENMTEEDLEKLINEYSELENVLNRQTTVQNFKMVEDNDIEECDNPSNSYYSNFIPEGSNNGNIKGIGEFKDIDLSDNYTHYTVSLENIAVTDGKKEKEGILDYLLDSKLYLKHHDNLELSCITENINRSNRNFGHINRINPNLSDFGLGSISKYHRTVIIISFTLSFLSNFVGHFIREPLFTTKVNIQKSFGSSTLELEYLDISYLTLYGIGHLITPFVFSRSYVITFVSIFHFFLSITHFILFVAQSLGWFIMIYGITGFSCSVLWLSIYNDLHSWLPLKHRFTLLTIWCSSSELGLSLGTIMCAHIQNETRWKTLFMITAFINFVTGLLLFTCYIKPPRNSEQSDALEFSVPETKLFDPVNISKDNINNIKLYFKGMRDNIDVFGVCKNMVEMSSKVVMGHLDLMKRVKYLFIYILGYTSLKSSRNCFAFWISFYLTTKLKYSIRSGIYSTFVFQMGSCLGSLIVGALSKVLLKKYHLLSCAISSLFSFLICPFIYFIGPNSVWKTFVFVFVFGLSTNSTDLLVTTRGLKTLCELSEEGGQVDDYSVSLGTTFSISTFLSLRLGSNVFIFMPTDVAFYWGLWSPFEEGNLEIQTTHFIIYCTKLLYTIISLLLSMYNESRKRPQSSPEELNKDKIQKTSQENDKVDPVKENLKEFVKENNPESDSNPEIEPEKNKPEPILVNKQEVDTKLSRSLTEDSADLNVLEETYVLLDDDSSPSEASDKEENISKATKSERVNDNFEDKDDNFPEKFDDKNVLDENRLVYEQLNTAYCSNLDYEHENILKEVGVDGNLGLLDQFDSDNYGESKNSNVIVSSNFGVSNVSVSTSENLPVGFFDDVNVDAKARGKLTANEAKNKIRELSKKRSTYLDEAKYVQEKCMENHREKLRMENDLLDHEETLKQLKEKVSEIKNTVLVDTTNLKVEPENITTDDKSLDYDLDYDSLSWMSRSIL</sequence>
<dbReference type="AlphaFoldDB" id="Q4UGX8"/>
<keyword evidence="5" id="KW-0175">Coiled coil</keyword>
<keyword evidence="4 7" id="KW-0472">Membrane</keyword>
<feature type="transmembrane region" description="Helical" evidence="7">
    <location>
        <begin position="209"/>
        <end position="226"/>
    </location>
</feature>
<dbReference type="SUPFAM" id="SSF103473">
    <property type="entry name" value="MFS general substrate transporter"/>
    <property type="match status" value="1"/>
</dbReference>
<feature type="region of interest" description="Disordered" evidence="6">
    <location>
        <begin position="718"/>
        <end position="760"/>
    </location>
</feature>
<evidence type="ECO:0000256" key="1">
    <source>
        <dbReference type="ARBA" id="ARBA00004141"/>
    </source>
</evidence>
<feature type="transmembrane region" description="Helical" evidence="7">
    <location>
        <begin position="257"/>
        <end position="278"/>
    </location>
</feature>
<evidence type="ECO:0000256" key="5">
    <source>
        <dbReference type="SAM" id="Coils"/>
    </source>
</evidence>
<feature type="transmembrane region" description="Helical" evidence="7">
    <location>
        <begin position="322"/>
        <end position="343"/>
    </location>
</feature>
<accession>Q4UGX8</accession>
<evidence type="ECO:0000256" key="2">
    <source>
        <dbReference type="ARBA" id="ARBA00022692"/>
    </source>
</evidence>
<keyword evidence="2 7" id="KW-0812">Transmembrane</keyword>
<dbReference type="EMBL" id="CR940347">
    <property type="protein sequence ID" value="CAI73661.1"/>
    <property type="molecule type" value="Genomic_DNA"/>
</dbReference>
<evidence type="ECO:0000313" key="9">
    <source>
        <dbReference type="Proteomes" id="UP000001950"/>
    </source>
</evidence>
<dbReference type="RefSeq" id="XP_954338.1">
    <property type="nucleotide sequence ID" value="XM_949245.1"/>
</dbReference>
<feature type="coiled-coil region" evidence="5">
    <location>
        <begin position="7"/>
        <end position="34"/>
    </location>
</feature>
<feature type="transmembrane region" description="Helical" evidence="7">
    <location>
        <begin position="512"/>
        <end position="532"/>
    </location>
</feature>
<feature type="transmembrane region" description="Helical" evidence="7">
    <location>
        <begin position="484"/>
        <end position="506"/>
    </location>
</feature>
<dbReference type="GO" id="GO:0016020">
    <property type="term" value="C:membrane"/>
    <property type="evidence" value="ECO:0007669"/>
    <property type="project" value="UniProtKB-SubCell"/>
</dbReference>
<keyword evidence="9" id="KW-1185">Reference proteome</keyword>
<reference evidence="8 9" key="1">
    <citation type="journal article" date="2005" name="Science">
        <title>Genome of the host-cell transforming parasite Theileria annulata compared with T. parva.</title>
        <authorList>
            <person name="Pain A."/>
            <person name="Renauld H."/>
            <person name="Berriman M."/>
            <person name="Murphy L."/>
            <person name="Yeats C.A."/>
            <person name="Weir W."/>
            <person name="Kerhornou A."/>
            <person name="Aslett M."/>
            <person name="Bishop R."/>
            <person name="Bouchier C."/>
            <person name="Cochet M."/>
            <person name="Coulson R.M.R."/>
            <person name="Cronin A."/>
            <person name="de Villiers E.P."/>
            <person name="Fraser A."/>
            <person name="Fosker N."/>
            <person name="Gardner M."/>
            <person name="Goble A."/>
            <person name="Griffiths-Jones S."/>
            <person name="Harris D.E."/>
            <person name="Katzer F."/>
            <person name="Larke N."/>
            <person name="Lord A."/>
            <person name="Maser P."/>
            <person name="McKellar S."/>
            <person name="Mooney P."/>
            <person name="Morton F."/>
            <person name="Nene V."/>
            <person name="O'Neil S."/>
            <person name="Price C."/>
            <person name="Quail M.A."/>
            <person name="Rabbinowitsch E."/>
            <person name="Rawlings N.D."/>
            <person name="Rutter S."/>
            <person name="Saunders D."/>
            <person name="Seeger K."/>
            <person name="Shah T."/>
            <person name="Squares R."/>
            <person name="Squares S."/>
            <person name="Tivey A."/>
            <person name="Walker A.R."/>
            <person name="Woodward J."/>
            <person name="Dobbelaere D.A.E."/>
            <person name="Langsley G."/>
            <person name="Rajandream M.A."/>
            <person name="McKeever D."/>
            <person name="Shiels B."/>
            <person name="Tait A."/>
            <person name="Barrell B.G."/>
            <person name="Hall N."/>
        </authorList>
    </citation>
    <scope>NUCLEOTIDE SEQUENCE [LARGE SCALE GENOMIC DNA]</scope>
    <source>
        <strain evidence="9">Ankara</strain>
    </source>
</reference>
<feature type="transmembrane region" description="Helical" evidence="7">
    <location>
        <begin position="231"/>
        <end position="251"/>
    </location>
</feature>
<feature type="transmembrane region" description="Helical" evidence="7">
    <location>
        <begin position="456"/>
        <end position="477"/>
    </location>
</feature>
<feature type="compositionally biased region" description="Basic and acidic residues" evidence="6">
    <location>
        <begin position="728"/>
        <end position="760"/>
    </location>
</feature>
<evidence type="ECO:0000313" key="8">
    <source>
        <dbReference type="EMBL" id="CAI73661.1"/>
    </source>
</evidence>